<dbReference type="EMBL" id="CAJVQB010000810">
    <property type="protein sequence ID" value="CAG8508215.1"/>
    <property type="molecule type" value="Genomic_DNA"/>
</dbReference>
<reference evidence="1 2" key="1">
    <citation type="submission" date="2021-06" db="EMBL/GenBank/DDBJ databases">
        <authorList>
            <person name="Kallberg Y."/>
            <person name="Tangrot J."/>
            <person name="Rosling A."/>
        </authorList>
    </citation>
    <scope>NUCLEOTIDE SEQUENCE [LARGE SCALE GENOMIC DNA]</scope>
    <source>
        <strain evidence="1 2">120-4 pot B 10/14</strain>
    </source>
</reference>
<evidence type="ECO:0000313" key="1">
    <source>
        <dbReference type="EMBL" id="CAG8508215.1"/>
    </source>
</evidence>
<proteinExistence type="predicted"/>
<dbReference type="Proteomes" id="UP000789901">
    <property type="component" value="Unassembled WGS sequence"/>
</dbReference>
<comment type="caution">
    <text evidence="1">The sequence shown here is derived from an EMBL/GenBank/DDBJ whole genome shotgun (WGS) entry which is preliminary data.</text>
</comment>
<sequence>MTKWDQTLSSNYFPKEYFIRKEFDIYRAESSLTYINDEKM</sequence>
<gene>
    <name evidence="1" type="ORF">GMARGA_LOCUS2546</name>
</gene>
<accession>A0ABM8W2I6</accession>
<name>A0ABM8W2I6_GIGMA</name>
<evidence type="ECO:0000313" key="2">
    <source>
        <dbReference type="Proteomes" id="UP000789901"/>
    </source>
</evidence>
<keyword evidence="2" id="KW-1185">Reference proteome</keyword>
<organism evidence="1 2">
    <name type="scientific">Gigaspora margarita</name>
    <dbReference type="NCBI Taxonomy" id="4874"/>
    <lineage>
        <taxon>Eukaryota</taxon>
        <taxon>Fungi</taxon>
        <taxon>Fungi incertae sedis</taxon>
        <taxon>Mucoromycota</taxon>
        <taxon>Glomeromycotina</taxon>
        <taxon>Glomeromycetes</taxon>
        <taxon>Diversisporales</taxon>
        <taxon>Gigasporaceae</taxon>
        <taxon>Gigaspora</taxon>
    </lineage>
</organism>
<protein>
    <submittedName>
        <fullName evidence="1">2573_t:CDS:1</fullName>
    </submittedName>
</protein>